<dbReference type="GO" id="GO:0005667">
    <property type="term" value="C:transcription regulator complex"/>
    <property type="evidence" value="ECO:0007669"/>
    <property type="project" value="TreeGrafter"/>
</dbReference>
<gene>
    <name evidence="3" type="ORF">MYSEV_290</name>
</gene>
<accession>A0A916KQG6</accession>
<dbReference type="PROSITE" id="PS51029">
    <property type="entry name" value="MADF"/>
    <property type="match status" value="1"/>
</dbReference>
<name>A0A916KQG6_9POXV</name>
<dbReference type="OrthoDB" id="33830at10239"/>
<evidence type="ECO:0008006" key="5">
    <source>
        <dbReference type="Google" id="ProtNLM"/>
    </source>
</evidence>
<dbReference type="InterPro" id="IPR004210">
    <property type="entry name" value="BESS_motif"/>
</dbReference>
<evidence type="ECO:0000259" key="1">
    <source>
        <dbReference type="PROSITE" id="PS51029"/>
    </source>
</evidence>
<dbReference type="PANTHER" id="PTHR12243:SF60">
    <property type="entry name" value="SI:CH211-15D5.12-RELATED"/>
    <property type="match status" value="1"/>
</dbReference>
<dbReference type="GO" id="GO:0006357">
    <property type="term" value="P:regulation of transcription by RNA polymerase II"/>
    <property type="evidence" value="ECO:0007669"/>
    <property type="project" value="TreeGrafter"/>
</dbReference>
<dbReference type="InterPro" id="IPR006578">
    <property type="entry name" value="MADF-dom"/>
</dbReference>
<reference evidence="3 4" key="1">
    <citation type="journal article" date="2013" name="J. Virol.">
        <title>New Insights into the Evolution of Entomopoxvirinae from the Complete Genome Sequences of Four Entomopoxviruses Infecting Adoxophyes honmai, Choristoneura biennis, Choristoneura rosaceana, and Mythimna separata.</title>
        <authorList>
            <person name="Theze J."/>
            <person name="Takatsuka J."/>
            <person name="Li Z."/>
            <person name="Gallais J."/>
            <person name="Doucet D."/>
            <person name="Arif B."/>
            <person name="Nakai M."/>
            <person name="Herniou E.A."/>
        </authorList>
    </citation>
    <scope>NUCLEOTIDE SEQUENCE [LARGE SCALE GENOMIC DNA]</scope>
</reference>
<dbReference type="PANTHER" id="PTHR12243">
    <property type="entry name" value="MADF DOMAIN TRANSCRIPTION FACTOR"/>
    <property type="match status" value="1"/>
</dbReference>
<dbReference type="PROSITE" id="PS51031">
    <property type="entry name" value="BESS"/>
    <property type="match status" value="1"/>
</dbReference>
<dbReference type="Pfam" id="PF10545">
    <property type="entry name" value="MADF_DNA_bdg"/>
    <property type="match status" value="1"/>
</dbReference>
<evidence type="ECO:0000313" key="3">
    <source>
        <dbReference type="EMBL" id="CCU56488.1"/>
    </source>
</evidence>
<dbReference type="Proteomes" id="UP000792671">
    <property type="component" value="Genome"/>
</dbReference>
<evidence type="ECO:0000313" key="4">
    <source>
        <dbReference type="Proteomes" id="UP000792671"/>
    </source>
</evidence>
<sequence length="216" mass="26456">MVSKYNMDNDKIKEIINFIYNVKNHPCLYNTNIPEYTNNTSNRNAWNEIAKKTNYSIYECRYKWRKIRVSYIRSIHRQQSNNIPTRRYYLENYLRFLRPYIKLKYNSNKNDTSQIENMNNSYESEIREPTEEILNNIKIEEKDDSIIEIIDDEPEIKNKEVKRYNTNTLDNPRKMFILSLLPDVENFTESEMRYFRKKIIKICDNIEYKRILNKNK</sequence>
<feature type="domain" description="BESS" evidence="2">
    <location>
        <begin position="170"/>
        <end position="209"/>
    </location>
</feature>
<organism evidence="3 4">
    <name type="scientific">Mythimna separata entomopoxvirus 'L'</name>
    <dbReference type="NCBI Taxonomy" id="1293572"/>
    <lineage>
        <taxon>Viruses</taxon>
        <taxon>Varidnaviria</taxon>
        <taxon>Bamfordvirae</taxon>
        <taxon>Nucleocytoviricota</taxon>
        <taxon>Pokkesviricetes</taxon>
        <taxon>Chitovirales</taxon>
        <taxon>Poxviridae</taxon>
        <taxon>Entomopoxvirinae</taxon>
        <taxon>Betaentomopoxvirus</taxon>
        <taxon>Betaentomopoxvirus mseparata</taxon>
        <taxon>Mythimna separata entomopoxvirus</taxon>
    </lineage>
</organism>
<dbReference type="InterPro" id="IPR039353">
    <property type="entry name" value="TF_Adf1"/>
</dbReference>
<proteinExistence type="predicted"/>
<protein>
    <recommendedName>
        <fullName evidence="5">Transcription factor Adf-1</fullName>
    </recommendedName>
</protein>
<evidence type="ECO:0000259" key="2">
    <source>
        <dbReference type="PROSITE" id="PS51031"/>
    </source>
</evidence>
<dbReference type="GO" id="GO:0003677">
    <property type="term" value="F:DNA binding"/>
    <property type="evidence" value="ECO:0007669"/>
    <property type="project" value="InterPro"/>
</dbReference>
<dbReference type="KEGG" id="vg:15613912"/>
<keyword evidence="4" id="KW-1185">Reference proteome</keyword>
<dbReference type="SMART" id="SM00595">
    <property type="entry name" value="MADF"/>
    <property type="match status" value="1"/>
</dbReference>
<dbReference type="GeneID" id="15613912"/>
<dbReference type="RefSeq" id="YP_008003807.1">
    <property type="nucleotide sequence ID" value="NC_021246.1"/>
</dbReference>
<feature type="domain" description="MADF" evidence="1">
    <location>
        <begin position="17"/>
        <end position="102"/>
    </location>
</feature>
<dbReference type="EMBL" id="HF679134">
    <property type="protein sequence ID" value="CCU56488.1"/>
    <property type="molecule type" value="Genomic_DNA"/>
</dbReference>